<organism evidence="3 4">
    <name type="scientific">Oryzihumus leptocrescens</name>
    <dbReference type="NCBI Taxonomy" id="297536"/>
    <lineage>
        <taxon>Bacteria</taxon>
        <taxon>Bacillati</taxon>
        <taxon>Actinomycetota</taxon>
        <taxon>Actinomycetes</taxon>
        <taxon>Micrococcales</taxon>
        <taxon>Intrasporangiaceae</taxon>
        <taxon>Oryzihumus</taxon>
    </lineage>
</organism>
<dbReference type="InterPro" id="IPR032109">
    <property type="entry name" value="Big_3_5"/>
</dbReference>
<comment type="caution">
    <text evidence="3">The sequence shown here is derived from an EMBL/GenBank/DDBJ whole genome shotgun (WGS) entry which is preliminary data.</text>
</comment>
<proteinExistence type="predicted"/>
<reference evidence="3 4" key="1">
    <citation type="submission" date="2019-06" db="EMBL/GenBank/DDBJ databases">
        <title>Sequencing the genomes of 1000 actinobacteria strains.</title>
        <authorList>
            <person name="Klenk H.-P."/>
        </authorList>
    </citation>
    <scope>NUCLEOTIDE SEQUENCE [LARGE SCALE GENOMIC DNA]</scope>
    <source>
        <strain evidence="3 4">DSM 18082</strain>
    </source>
</reference>
<dbReference type="Gene3D" id="2.60.40.10">
    <property type="entry name" value="Immunoglobulins"/>
    <property type="match status" value="1"/>
</dbReference>
<feature type="domain" description="Bacterial Ig-like" evidence="2">
    <location>
        <begin position="39"/>
        <end position="130"/>
    </location>
</feature>
<accession>A0A542ZFF3</accession>
<gene>
    <name evidence="3" type="ORF">FB474_0313</name>
</gene>
<evidence type="ECO:0000259" key="2">
    <source>
        <dbReference type="Pfam" id="PF16640"/>
    </source>
</evidence>
<dbReference type="Proteomes" id="UP000319514">
    <property type="component" value="Unassembled WGS sequence"/>
</dbReference>
<dbReference type="AlphaFoldDB" id="A0A542ZFF3"/>
<sequence length="131" mass="13260">MHRSQRMALVGAMAITAALALAPTASAAGTGTTRVLIATRPNPALSTAPVALYGRVKPTSSTTAPTGQVCFYDGTSTTTLGCGTLAAQANGTMQTHIKVSLAKGTHALVAKYSGDSHYAANQSKVLLLTVS</sequence>
<dbReference type="GO" id="GO:0005975">
    <property type="term" value="P:carbohydrate metabolic process"/>
    <property type="evidence" value="ECO:0007669"/>
    <property type="project" value="UniProtKB-ARBA"/>
</dbReference>
<feature type="chain" id="PRO_5021816109" evidence="1">
    <location>
        <begin position="28"/>
        <end position="131"/>
    </location>
</feature>
<dbReference type="RefSeq" id="WP_141787046.1">
    <property type="nucleotide sequence ID" value="NZ_BAAAKX010000003.1"/>
</dbReference>
<keyword evidence="1" id="KW-0732">Signal</keyword>
<dbReference type="Pfam" id="PF16640">
    <property type="entry name" value="Big_3_5"/>
    <property type="match status" value="1"/>
</dbReference>
<feature type="signal peptide" evidence="1">
    <location>
        <begin position="1"/>
        <end position="27"/>
    </location>
</feature>
<evidence type="ECO:0000256" key="1">
    <source>
        <dbReference type="SAM" id="SignalP"/>
    </source>
</evidence>
<protein>
    <submittedName>
        <fullName evidence="3">Ig-like domain-containing protein</fullName>
    </submittedName>
</protein>
<keyword evidence="4" id="KW-1185">Reference proteome</keyword>
<name>A0A542ZFF3_9MICO</name>
<dbReference type="InterPro" id="IPR013783">
    <property type="entry name" value="Ig-like_fold"/>
</dbReference>
<evidence type="ECO:0000313" key="3">
    <source>
        <dbReference type="EMBL" id="TQL58970.1"/>
    </source>
</evidence>
<evidence type="ECO:0000313" key="4">
    <source>
        <dbReference type="Proteomes" id="UP000319514"/>
    </source>
</evidence>
<dbReference type="EMBL" id="VFOQ01000001">
    <property type="protein sequence ID" value="TQL58970.1"/>
    <property type="molecule type" value="Genomic_DNA"/>
</dbReference>